<keyword evidence="3" id="KW-0560">Oxidoreductase</keyword>
<dbReference type="EMBL" id="BARU01013948">
    <property type="protein sequence ID" value="GAH42653.1"/>
    <property type="molecule type" value="Genomic_DNA"/>
</dbReference>
<dbReference type="GO" id="GO:0019354">
    <property type="term" value="P:siroheme biosynthetic process"/>
    <property type="evidence" value="ECO:0007669"/>
    <property type="project" value="UniProtKB-UniPathway"/>
</dbReference>
<organism evidence="6">
    <name type="scientific">marine sediment metagenome</name>
    <dbReference type="NCBI Taxonomy" id="412755"/>
    <lineage>
        <taxon>unclassified sequences</taxon>
        <taxon>metagenomes</taxon>
        <taxon>ecological metagenomes</taxon>
    </lineage>
</organism>
<dbReference type="Pfam" id="PF13241">
    <property type="entry name" value="NAD_binding_7"/>
    <property type="match status" value="1"/>
</dbReference>
<sequence>MRTFPIFVSFDAKPPLVVGGGELAAIKTRLLLKRAPSVDISAEGLGTELAKLAEAGQVTLVAPQPGIDQVRGRPLVIAATEDDEEDTRVSA</sequence>
<dbReference type="PANTHER" id="PTHR35330">
    <property type="entry name" value="SIROHEME BIOSYNTHESIS PROTEIN MET8"/>
    <property type="match status" value="1"/>
</dbReference>
<dbReference type="GO" id="GO:0043115">
    <property type="term" value="F:precorrin-2 dehydrogenase activity"/>
    <property type="evidence" value="ECO:0007669"/>
    <property type="project" value="UniProtKB-EC"/>
</dbReference>
<comment type="caution">
    <text evidence="6">The sequence shown here is derived from an EMBL/GenBank/DDBJ whole genome shotgun (WGS) entry which is preliminary data.</text>
</comment>
<evidence type="ECO:0000256" key="1">
    <source>
        <dbReference type="ARBA" id="ARBA00005010"/>
    </source>
</evidence>
<dbReference type="InterPro" id="IPR036291">
    <property type="entry name" value="NAD(P)-bd_dom_sf"/>
</dbReference>
<dbReference type="GO" id="GO:0004325">
    <property type="term" value="F:ferrochelatase activity"/>
    <property type="evidence" value="ECO:0007669"/>
    <property type="project" value="InterPro"/>
</dbReference>
<dbReference type="AlphaFoldDB" id="X1HBG5"/>
<name>X1HBG5_9ZZZZ</name>
<keyword evidence="5" id="KW-0627">Porphyrin biosynthesis</keyword>
<evidence type="ECO:0000256" key="4">
    <source>
        <dbReference type="ARBA" id="ARBA00023027"/>
    </source>
</evidence>
<dbReference type="PANTHER" id="PTHR35330:SF1">
    <property type="entry name" value="SIROHEME BIOSYNTHESIS PROTEIN MET8"/>
    <property type="match status" value="1"/>
</dbReference>
<keyword evidence="4" id="KW-0520">NAD</keyword>
<dbReference type="Gene3D" id="3.40.50.720">
    <property type="entry name" value="NAD(P)-binding Rossmann-like Domain"/>
    <property type="match status" value="1"/>
</dbReference>
<evidence type="ECO:0000256" key="2">
    <source>
        <dbReference type="ARBA" id="ARBA00012400"/>
    </source>
</evidence>
<dbReference type="UniPathway" id="UPA00262">
    <property type="reaction ID" value="UER00222"/>
</dbReference>
<dbReference type="EC" id="1.3.1.76" evidence="2"/>
<evidence type="ECO:0000256" key="5">
    <source>
        <dbReference type="ARBA" id="ARBA00023244"/>
    </source>
</evidence>
<gene>
    <name evidence="6" type="ORF">S03H2_24893</name>
</gene>
<reference evidence="6" key="1">
    <citation type="journal article" date="2014" name="Front. Microbiol.">
        <title>High frequency of phylogenetically diverse reductive dehalogenase-homologous genes in deep subseafloor sedimentary metagenomes.</title>
        <authorList>
            <person name="Kawai M."/>
            <person name="Futagami T."/>
            <person name="Toyoda A."/>
            <person name="Takaki Y."/>
            <person name="Nishi S."/>
            <person name="Hori S."/>
            <person name="Arai W."/>
            <person name="Tsubouchi T."/>
            <person name="Morono Y."/>
            <person name="Uchiyama I."/>
            <person name="Ito T."/>
            <person name="Fujiyama A."/>
            <person name="Inagaki F."/>
            <person name="Takami H."/>
        </authorList>
    </citation>
    <scope>NUCLEOTIDE SEQUENCE</scope>
    <source>
        <strain evidence="6">Expedition CK06-06</strain>
    </source>
</reference>
<dbReference type="SUPFAM" id="SSF51735">
    <property type="entry name" value="NAD(P)-binding Rossmann-fold domains"/>
    <property type="match status" value="1"/>
</dbReference>
<feature type="non-terminal residue" evidence="6">
    <location>
        <position position="91"/>
    </location>
</feature>
<proteinExistence type="predicted"/>
<comment type="pathway">
    <text evidence="1">Porphyrin-containing compound metabolism; siroheme biosynthesis; sirohydrochlorin from precorrin-2: step 1/1.</text>
</comment>
<dbReference type="InterPro" id="IPR028161">
    <property type="entry name" value="Met8-like"/>
</dbReference>
<evidence type="ECO:0000256" key="3">
    <source>
        <dbReference type="ARBA" id="ARBA00023002"/>
    </source>
</evidence>
<protein>
    <recommendedName>
        <fullName evidence="2">precorrin-2 dehydrogenase</fullName>
        <ecNumber evidence="2">1.3.1.76</ecNumber>
    </recommendedName>
</protein>
<evidence type="ECO:0000313" key="6">
    <source>
        <dbReference type="EMBL" id="GAH42653.1"/>
    </source>
</evidence>
<accession>X1HBG5</accession>